<evidence type="ECO:0000313" key="11">
    <source>
        <dbReference type="EMBL" id="CDH53013.1"/>
    </source>
</evidence>
<feature type="region of interest" description="Disordered" evidence="8">
    <location>
        <begin position="1"/>
        <end position="20"/>
    </location>
</feature>
<dbReference type="InterPro" id="IPR003593">
    <property type="entry name" value="AAA+_ATPase"/>
</dbReference>
<evidence type="ECO:0000256" key="6">
    <source>
        <dbReference type="RuleBase" id="RU003422"/>
    </source>
</evidence>
<keyword evidence="7" id="KW-0233">DNA recombination</keyword>
<evidence type="ECO:0000256" key="1">
    <source>
        <dbReference type="ARBA" id="ARBA00004123"/>
    </source>
</evidence>
<evidence type="ECO:0000256" key="7">
    <source>
        <dbReference type="RuleBase" id="RU364139"/>
    </source>
</evidence>
<dbReference type="Gene3D" id="3.40.50.300">
    <property type="entry name" value="P-loop containing nucleotide triphosphate hydrolases"/>
    <property type="match status" value="1"/>
</dbReference>
<dbReference type="GO" id="GO:1990426">
    <property type="term" value="P:mitotic recombination-dependent replication fork processing"/>
    <property type="evidence" value="ECO:0007669"/>
    <property type="project" value="InterPro"/>
</dbReference>
<dbReference type="VEuPathDB" id="FungiDB:LCOR_04424.1"/>
<evidence type="ECO:0000256" key="4">
    <source>
        <dbReference type="ARBA" id="ARBA00022840"/>
    </source>
</evidence>
<evidence type="ECO:0000256" key="8">
    <source>
        <dbReference type="SAM" id="MobiDB-lite"/>
    </source>
</evidence>
<dbReference type="SMART" id="SM00382">
    <property type="entry name" value="AAA"/>
    <property type="match status" value="1"/>
</dbReference>
<feature type="domain" description="RecA family profile 1" evidence="9">
    <location>
        <begin position="92"/>
        <end position="263"/>
    </location>
</feature>
<dbReference type="GO" id="GO:0000794">
    <property type="term" value="C:condensed nuclear chromosome"/>
    <property type="evidence" value="ECO:0007669"/>
    <property type="project" value="TreeGrafter"/>
</dbReference>
<proteinExistence type="inferred from homology"/>
<gene>
    <name evidence="11" type="ORF">LCOR_04424.1</name>
</gene>
<dbReference type="AlphaFoldDB" id="A0A068RS92"/>
<dbReference type="CDD" id="cd19513">
    <property type="entry name" value="Rad51"/>
    <property type="match status" value="1"/>
</dbReference>
<dbReference type="Gene3D" id="1.10.150.20">
    <property type="entry name" value="5' to 3' exonuclease, C-terminal subdomain"/>
    <property type="match status" value="1"/>
</dbReference>
<evidence type="ECO:0000259" key="9">
    <source>
        <dbReference type="PROSITE" id="PS50162"/>
    </source>
</evidence>
<dbReference type="GO" id="GO:0003697">
    <property type="term" value="F:single-stranded DNA binding"/>
    <property type="evidence" value="ECO:0007669"/>
    <property type="project" value="InterPro"/>
</dbReference>
<keyword evidence="7" id="KW-0234">DNA repair</keyword>
<dbReference type="GO" id="GO:0140664">
    <property type="term" value="F:ATP-dependent DNA damage sensor activity"/>
    <property type="evidence" value="ECO:0007669"/>
    <property type="project" value="InterPro"/>
</dbReference>
<dbReference type="FunFam" id="3.40.50.300:FF:000092">
    <property type="entry name" value="DNA repair protein Rad51 homolog"/>
    <property type="match status" value="1"/>
</dbReference>
<dbReference type="GO" id="GO:0003690">
    <property type="term" value="F:double-stranded DNA binding"/>
    <property type="evidence" value="ECO:0007669"/>
    <property type="project" value="InterPro"/>
</dbReference>
<dbReference type="PANTHER" id="PTHR22942">
    <property type="entry name" value="RECA/RAD51/RADA DNA STRAND-PAIRING FAMILY MEMBER"/>
    <property type="match status" value="1"/>
</dbReference>
<dbReference type="GO" id="GO:0042802">
    <property type="term" value="F:identical protein binding"/>
    <property type="evidence" value="ECO:0007669"/>
    <property type="project" value="UniProtKB-ARBA"/>
</dbReference>
<dbReference type="NCBIfam" id="NF003301">
    <property type="entry name" value="PRK04301.1"/>
    <property type="match status" value="1"/>
</dbReference>
<dbReference type="InterPro" id="IPR013632">
    <property type="entry name" value="Rad51_C"/>
</dbReference>
<dbReference type="OrthoDB" id="10251254at2759"/>
<keyword evidence="5 7" id="KW-0539">Nucleus</keyword>
<dbReference type="GO" id="GO:0005524">
    <property type="term" value="F:ATP binding"/>
    <property type="evidence" value="ECO:0007669"/>
    <property type="project" value="UniProtKB-KW"/>
</dbReference>
<protein>
    <recommendedName>
        <fullName evidence="7">DNA repair protein RAD51 homolog</fullName>
    </recommendedName>
</protein>
<evidence type="ECO:0000313" key="12">
    <source>
        <dbReference type="Proteomes" id="UP000027586"/>
    </source>
</evidence>
<feature type="domain" description="RecA family profile 2" evidence="10">
    <location>
        <begin position="271"/>
        <end position="334"/>
    </location>
</feature>
<dbReference type="FunFam" id="1.10.150.20:FF:000008">
    <property type="entry name" value="DNA repair protein RAD51 homolog"/>
    <property type="match status" value="1"/>
</dbReference>
<keyword evidence="7" id="KW-0238">DNA-binding</keyword>
<evidence type="ECO:0000256" key="3">
    <source>
        <dbReference type="ARBA" id="ARBA00022741"/>
    </source>
</evidence>
<dbReference type="InterPro" id="IPR011941">
    <property type="entry name" value="DNA_recomb/repair_Rad51"/>
</dbReference>
<keyword evidence="4 6" id="KW-0067">ATP-binding</keyword>
<dbReference type="GO" id="GO:0000723">
    <property type="term" value="P:telomere maintenance"/>
    <property type="evidence" value="ECO:0007669"/>
    <property type="project" value="UniProtKB-ARBA"/>
</dbReference>
<dbReference type="GO" id="GO:0000150">
    <property type="term" value="F:DNA strand exchange activity"/>
    <property type="evidence" value="ECO:0007669"/>
    <property type="project" value="InterPro"/>
</dbReference>
<dbReference type="GO" id="GO:0070192">
    <property type="term" value="P:chromosome organization involved in meiotic cell cycle"/>
    <property type="evidence" value="ECO:0007669"/>
    <property type="project" value="TreeGrafter"/>
</dbReference>
<dbReference type="Proteomes" id="UP000027586">
    <property type="component" value="Unassembled WGS sequence"/>
</dbReference>
<evidence type="ECO:0000256" key="5">
    <source>
        <dbReference type="ARBA" id="ARBA00023242"/>
    </source>
</evidence>
<dbReference type="PROSITE" id="PS50162">
    <property type="entry name" value="RECA_2"/>
    <property type="match status" value="1"/>
</dbReference>
<dbReference type="PANTHER" id="PTHR22942:SF39">
    <property type="entry name" value="DNA REPAIR PROTEIN RAD51 HOMOLOG 1"/>
    <property type="match status" value="1"/>
</dbReference>
<reference evidence="11" key="1">
    <citation type="submission" date="2013-08" db="EMBL/GenBank/DDBJ databases">
        <title>Gene expansion shapes genome architecture in the human pathogen Lichtheimia corymbifera: an evolutionary genomics analysis in the ancient terrestrial Mucorales (Mucoromycotina).</title>
        <authorList>
            <person name="Schwartze V.U."/>
            <person name="Winter S."/>
            <person name="Shelest E."/>
            <person name="Marcet-Houben M."/>
            <person name="Horn F."/>
            <person name="Wehner S."/>
            <person name="Hoffmann K."/>
            <person name="Riege K."/>
            <person name="Sammeth M."/>
            <person name="Nowrousian M."/>
            <person name="Valiante V."/>
            <person name="Linde J."/>
            <person name="Jacobsen I.D."/>
            <person name="Marz M."/>
            <person name="Brakhage A.A."/>
            <person name="Gabaldon T."/>
            <person name="Bocker S."/>
            <person name="Voigt K."/>
        </authorList>
    </citation>
    <scope>NUCLEOTIDE SEQUENCE [LARGE SCALE GENOMIC DNA]</scope>
    <source>
        <strain evidence="11">FSU 9682</strain>
    </source>
</reference>
<dbReference type="GO" id="GO:0000730">
    <property type="term" value="P:DNA recombinase assembly"/>
    <property type="evidence" value="ECO:0007669"/>
    <property type="project" value="TreeGrafter"/>
</dbReference>
<dbReference type="InterPro" id="IPR020587">
    <property type="entry name" value="RecA_monomer-monomer_interface"/>
</dbReference>
<dbReference type="Pfam" id="PF08423">
    <property type="entry name" value="Rad51"/>
    <property type="match status" value="1"/>
</dbReference>
<comment type="subcellular location">
    <subcellularLocation>
        <location evidence="1 7">Nucleus</location>
    </subcellularLocation>
</comment>
<keyword evidence="3 6" id="KW-0547">Nucleotide-binding</keyword>
<dbReference type="SUPFAM" id="SSF47794">
    <property type="entry name" value="Rad51 N-terminal domain-like"/>
    <property type="match status" value="1"/>
</dbReference>
<dbReference type="InterPro" id="IPR016467">
    <property type="entry name" value="DNA_recomb/repair_RecA-like"/>
</dbReference>
<dbReference type="InterPro" id="IPR027417">
    <property type="entry name" value="P-loop_NTPase"/>
</dbReference>
<dbReference type="GO" id="GO:0006312">
    <property type="term" value="P:mitotic recombination"/>
    <property type="evidence" value="ECO:0007669"/>
    <property type="project" value="TreeGrafter"/>
</dbReference>
<dbReference type="GO" id="GO:0007131">
    <property type="term" value="P:reciprocal meiotic recombination"/>
    <property type="evidence" value="ECO:0007669"/>
    <property type="project" value="TreeGrafter"/>
</dbReference>
<dbReference type="InterPro" id="IPR010995">
    <property type="entry name" value="DNA_repair_Rad51/TF_NusA_a-hlx"/>
</dbReference>
<evidence type="ECO:0000256" key="2">
    <source>
        <dbReference type="ARBA" id="ARBA00007095"/>
    </source>
</evidence>
<dbReference type="GO" id="GO:0042148">
    <property type="term" value="P:DNA strand invasion"/>
    <property type="evidence" value="ECO:0007669"/>
    <property type="project" value="TreeGrafter"/>
</dbReference>
<dbReference type="SUPFAM" id="SSF52540">
    <property type="entry name" value="P-loop containing nucleoside triphosphate hydrolases"/>
    <property type="match status" value="1"/>
</dbReference>
<name>A0A068RS92_9FUNG</name>
<dbReference type="EMBL" id="CBTN010000015">
    <property type="protein sequence ID" value="CDH53013.1"/>
    <property type="molecule type" value="Genomic_DNA"/>
</dbReference>
<organism evidence="11 12">
    <name type="scientific">Lichtheimia corymbifera JMRC:FSU:9682</name>
    <dbReference type="NCBI Taxonomy" id="1263082"/>
    <lineage>
        <taxon>Eukaryota</taxon>
        <taxon>Fungi</taxon>
        <taxon>Fungi incertae sedis</taxon>
        <taxon>Mucoromycota</taxon>
        <taxon>Mucoromycotina</taxon>
        <taxon>Mucoromycetes</taxon>
        <taxon>Mucorales</taxon>
        <taxon>Lichtheimiaceae</taxon>
        <taxon>Lichtheimia</taxon>
    </lineage>
</organism>
<accession>A0A068RS92</accession>
<comment type="function">
    <text evidence="7">Required both for recombination and for the repair of DNA damage caused by X-rays.</text>
</comment>
<dbReference type="PROSITE" id="PS50163">
    <property type="entry name" value="RECA_3"/>
    <property type="match status" value="1"/>
</dbReference>
<sequence>MSQQQHLEEEDEDYGPLPISQLEQGGISATDIKKLQEAGYYTVEAIAYAPKKALITIKGISENKAEKLLGEAAKMVNLGFTTAMDVHQRRQEIVSITTGSKELDRALGGGIETGSITEIFGEFRTGKSQLCHMLAVTGQLPVSMGGGQGKCLYIDTESTFRPSRVLSIAQRYALNGEETLDNIAYARAYNTDHQTSLLIQAAAMMAETRFAVLIVDSAMALYRTDYAGRSELAARQTHLAQFLRHLQRLADEFGVAVVITNQVVAQVDGAQGMFNPDPKKPAGGNIIAHASCTRLYLKKGRGTTRICKIYDSPSLPENECQFAILEDGIADALE</sequence>
<dbReference type="STRING" id="1263082.A0A068RS92"/>
<comment type="similarity">
    <text evidence="2 7">Belongs to the RecA family. RAD51 subfamily.</text>
</comment>
<dbReference type="NCBIfam" id="TIGR02239">
    <property type="entry name" value="recomb_RAD51"/>
    <property type="match status" value="1"/>
</dbReference>
<evidence type="ECO:0000259" key="10">
    <source>
        <dbReference type="PROSITE" id="PS50163"/>
    </source>
</evidence>
<comment type="caution">
    <text evidence="11">The sequence shown here is derived from an EMBL/GenBank/DDBJ whole genome shotgun (WGS) entry which is preliminary data.</text>
</comment>
<keyword evidence="12" id="KW-1185">Reference proteome</keyword>
<keyword evidence="7" id="KW-0227">DNA damage</keyword>
<dbReference type="InterPro" id="IPR020588">
    <property type="entry name" value="RecA_ATP-bd"/>
</dbReference>
<dbReference type="PIRSF" id="PIRSF005856">
    <property type="entry name" value="Rad51"/>
    <property type="match status" value="1"/>
</dbReference>